<evidence type="ECO:0000313" key="1">
    <source>
        <dbReference type="EMBL" id="WGL58277.1"/>
    </source>
</evidence>
<sequence>MKLLPFFFAFFFTFP</sequence>
<dbReference type="NCBIfam" id="NF038149">
    <property type="entry name" value="leader_PheL"/>
    <property type="match status" value="1"/>
</dbReference>
<dbReference type="InterPro" id="IPR049907">
    <property type="entry name" value="PheL"/>
</dbReference>
<accession>A0AA95JW72</accession>
<protein>
    <submittedName>
        <fullName evidence="1">PheA operon leader peptide PheL</fullName>
    </submittedName>
</protein>
<dbReference type="EMBL" id="CP123488">
    <property type="protein sequence ID" value="WGL58277.1"/>
    <property type="molecule type" value="Genomic_DNA"/>
</dbReference>
<dbReference type="GeneID" id="99780367"/>
<evidence type="ECO:0000313" key="2">
    <source>
        <dbReference type="Proteomes" id="UP001177527"/>
    </source>
</evidence>
<proteinExistence type="predicted"/>
<dbReference type="RefSeq" id="WP_121497579.1">
    <property type="nucleotide sequence ID" value="NZ_CP045843.1"/>
</dbReference>
<dbReference type="Proteomes" id="UP001177527">
    <property type="component" value="Chromosome"/>
</dbReference>
<organism evidence="1 2">
    <name type="scientific">Kluyvera intermedia</name>
    <name type="common">Enterobacter intermedius</name>
    <dbReference type="NCBI Taxonomy" id="61648"/>
    <lineage>
        <taxon>Bacteria</taxon>
        <taxon>Pseudomonadati</taxon>
        <taxon>Pseudomonadota</taxon>
        <taxon>Gammaproteobacteria</taxon>
        <taxon>Enterobacterales</taxon>
        <taxon>Enterobacteriaceae</taxon>
        <taxon>Kluyvera</taxon>
    </lineage>
</organism>
<gene>
    <name evidence="1" type="primary">pheL</name>
    <name evidence="1" type="ORF">QBD33_05625</name>
</gene>
<reference evidence="1" key="1">
    <citation type="submission" date="2023-04" db="EMBL/GenBank/DDBJ databases">
        <title>APH(3)-Id, a novel chromosomal aminoglycoside phosphotransferase, identified from an environmental isolate of Kluyvera intermedia DW18.</title>
        <authorList>
            <person name="Sha Y."/>
        </authorList>
    </citation>
    <scope>NUCLEOTIDE SEQUENCE</scope>
    <source>
        <strain evidence="1">DW18</strain>
    </source>
</reference>
<name>A0AA95JW72_KLUIN</name>